<feature type="signal peptide" evidence="7">
    <location>
        <begin position="1"/>
        <end position="19"/>
    </location>
</feature>
<dbReference type="PANTHER" id="PTHR11733:SF232">
    <property type="entry name" value="NEPRILYSIN METALLOPEPTIDASE FAMILY"/>
    <property type="match status" value="1"/>
</dbReference>
<evidence type="ECO:0000256" key="1">
    <source>
        <dbReference type="ARBA" id="ARBA00001947"/>
    </source>
</evidence>
<feature type="domain" description="Peptidase M13 N-terminal" evidence="9">
    <location>
        <begin position="56"/>
        <end position="470"/>
    </location>
</feature>
<dbReference type="Gene3D" id="1.10.1380.10">
    <property type="entry name" value="Neutral endopeptidase , domain2"/>
    <property type="match status" value="1"/>
</dbReference>
<proteinExistence type="predicted"/>
<keyword evidence="5" id="KW-0862">Zinc</keyword>
<dbReference type="InterPro" id="IPR042089">
    <property type="entry name" value="Peptidase_M13_dom_2"/>
</dbReference>
<reference evidence="10" key="1">
    <citation type="journal article" date="2020" name="Fungal Divers.">
        <title>Resolving the Mortierellaceae phylogeny through synthesis of multi-gene phylogenetics and phylogenomics.</title>
        <authorList>
            <person name="Vandepol N."/>
            <person name="Liber J."/>
            <person name="Desiro A."/>
            <person name="Na H."/>
            <person name="Kennedy M."/>
            <person name="Barry K."/>
            <person name="Grigoriev I.V."/>
            <person name="Miller A.N."/>
            <person name="O'Donnell K."/>
            <person name="Stajich J.E."/>
            <person name="Bonito G."/>
        </authorList>
    </citation>
    <scope>NUCLEOTIDE SEQUENCE</scope>
    <source>
        <strain evidence="10">BC1065</strain>
    </source>
</reference>
<evidence type="ECO:0008006" key="12">
    <source>
        <dbReference type="Google" id="ProtNLM"/>
    </source>
</evidence>
<dbReference type="PRINTS" id="PR00786">
    <property type="entry name" value="NEPRILYSIN"/>
</dbReference>
<dbReference type="InterPro" id="IPR024079">
    <property type="entry name" value="MetalloPept_cat_dom_sf"/>
</dbReference>
<comment type="caution">
    <text evidence="10">The sequence shown here is derived from an EMBL/GenBank/DDBJ whole genome shotgun (WGS) entry which is preliminary data.</text>
</comment>
<evidence type="ECO:0000256" key="7">
    <source>
        <dbReference type="SAM" id="SignalP"/>
    </source>
</evidence>
<dbReference type="PROSITE" id="PS51885">
    <property type="entry name" value="NEPRILYSIN"/>
    <property type="match status" value="1"/>
</dbReference>
<feature type="chain" id="PRO_5040499851" description="Endothelin-converting enzyme 1" evidence="7">
    <location>
        <begin position="20"/>
        <end position="748"/>
    </location>
</feature>
<keyword evidence="11" id="KW-1185">Reference proteome</keyword>
<evidence type="ECO:0000259" key="9">
    <source>
        <dbReference type="Pfam" id="PF05649"/>
    </source>
</evidence>
<evidence type="ECO:0000313" key="11">
    <source>
        <dbReference type="Proteomes" id="UP000807716"/>
    </source>
</evidence>
<gene>
    <name evidence="10" type="ORF">DFQ27_008289</name>
</gene>
<dbReference type="GO" id="GO:0004222">
    <property type="term" value="F:metalloendopeptidase activity"/>
    <property type="evidence" value="ECO:0007669"/>
    <property type="project" value="InterPro"/>
</dbReference>
<dbReference type="GO" id="GO:0046872">
    <property type="term" value="F:metal ion binding"/>
    <property type="evidence" value="ECO:0007669"/>
    <property type="project" value="UniProtKB-KW"/>
</dbReference>
<dbReference type="InterPro" id="IPR008753">
    <property type="entry name" value="Peptidase_M13_N"/>
</dbReference>
<dbReference type="Pfam" id="PF01431">
    <property type="entry name" value="Peptidase_M13"/>
    <property type="match status" value="1"/>
</dbReference>
<dbReference type="SUPFAM" id="SSF55486">
    <property type="entry name" value="Metalloproteases ('zincins'), catalytic domain"/>
    <property type="match status" value="1"/>
</dbReference>
<keyword evidence="3" id="KW-0479">Metal-binding</keyword>
<dbReference type="AlphaFoldDB" id="A0A9P6TYK3"/>
<dbReference type="GO" id="GO:0016485">
    <property type="term" value="P:protein processing"/>
    <property type="evidence" value="ECO:0007669"/>
    <property type="project" value="TreeGrafter"/>
</dbReference>
<dbReference type="Proteomes" id="UP000807716">
    <property type="component" value="Unassembled WGS sequence"/>
</dbReference>
<evidence type="ECO:0000256" key="6">
    <source>
        <dbReference type="ARBA" id="ARBA00023049"/>
    </source>
</evidence>
<comment type="cofactor">
    <cofactor evidence="1">
        <name>Zn(2+)</name>
        <dbReference type="ChEBI" id="CHEBI:29105"/>
    </cofactor>
</comment>
<dbReference type="PANTHER" id="PTHR11733">
    <property type="entry name" value="ZINC METALLOPROTEASE FAMILY M13 NEPRILYSIN-RELATED"/>
    <property type="match status" value="1"/>
</dbReference>
<keyword evidence="2" id="KW-0645">Protease</keyword>
<dbReference type="InterPro" id="IPR018497">
    <property type="entry name" value="Peptidase_M13_C"/>
</dbReference>
<keyword evidence="4" id="KW-0378">Hydrolase</keyword>
<dbReference type="Gene3D" id="3.40.390.10">
    <property type="entry name" value="Collagenase (Catalytic Domain)"/>
    <property type="match status" value="1"/>
</dbReference>
<dbReference type="GO" id="GO:0005886">
    <property type="term" value="C:plasma membrane"/>
    <property type="evidence" value="ECO:0007669"/>
    <property type="project" value="TreeGrafter"/>
</dbReference>
<dbReference type="Pfam" id="PF05649">
    <property type="entry name" value="Peptidase_M13_N"/>
    <property type="match status" value="1"/>
</dbReference>
<dbReference type="OrthoDB" id="6475849at2759"/>
<dbReference type="InterPro" id="IPR000718">
    <property type="entry name" value="Peptidase_M13"/>
</dbReference>
<feature type="domain" description="Peptidase M13 C-terminal" evidence="8">
    <location>
        <begin position="533"/>
        <end position="747"/>
    </location>
</feature>
<dbReference type="CDD" id="cd08662">
    <property type="entry name" value="M13"/>
    <property type="match status" value="1"/>
</dbReference>
<sequence length="748" mass="84075">MKLTAPFLVLSLGVLAATAQRDRPSPNAGGNGLCRSQDCVRSAKAILHNMNVAIDPCEDFHEFACGHFFKRTEVPRDKKRMGGLSEAGDVTDKIIHRILTTDPKKVKGSKGYPLNDVSRKNLAKVQLDFASCMDEARLNALDRSPLLNDLQQLVTKVFPVRNSLLAPLFPNIKVPVDNLPTDRDRLTSALIQFSKDGVEALLDMQSFDNLANPSIQELYIFGGRMGLPSAKDYRNKVTLEKYRKHVENMFTLFLGTNGSSRPGKNGPRTLKNAKQLANYVVDHEIRVAAVDTSKDPGMYNPKTAQELNKINPTIDWERFLQATLKTNKASMSSQSYQTALPGILKNTTDAGLQVYFAWQMINVHYSGLSAKYRVPINQFRKEVSGEDDVYRPPKRADQCADVANADLGAILGQFYLSVAFSPEAEKQGREIIDALRTTYRVELNEAEWLDEATRKKAIEKLEAIDEVVAYSRFDPDVASAQSLATYYRTLEMRKNDFYGNQRRAKAWRKQKQYAKAGKPTNRRGMPVDPQMVNAFYNRYQNQIIFPAGIMQKPMFAAHDPEYLNFGGLGLIAGHEITHGFDDTGRFFGPDGKIENWWTNTTAARFEEKAKCYVDQYSKFSVVGPKGETLHVNGTLTLGENISDNGGLKMAFNAWSTRFASDPKGLRYSNHLLPGLEKYTREQLFFIGFSQTWCVEGTPEYMANLVKNDEHSPARARVNGVVENSPDFARVFKCKPNAKMNPAKKCELW</sequence>
<evidence type="ECO:0000256" key="2">
    <source>
        <dbReference type="ARBA" id="ARBA00022670"/>
    </source>
</evidence>
<accession>A0A9P6TYK3</accession>
<dbReference type="EMBL" id="JAAAJB010000690">
    <property type="protein sequence ID" value="KAG0252097.1"/>
    <property type="molecule type" value="Genomic_DNA"/>
</dbReference>
<protein>
    <recommendedName>
        <fullName evidence="12">Endothelin-converting enzyme 1</fullName>
    </recommendedName>
</protein>
<evidence type="ECO:0000313" key="10">
    <source>
        <dbReference type="EMBL" id="KAG0252097.1"/>
    </source>
</evidence>
<name>A0A9P6TYK3_9FUNG</name>
<keyword evidence="7" id="KW-0732">Signal</keyword>
<keyword evidence="6" id="KW-0482">Metalloprotease</keyword>
<evidence type="ECO:0000256" key="5">
    <source>
        <dbReference type="ARBA" id="ARBA00022833"/>
    </source>
</evidence>
<organism evidence="10 11">
    <name type="scientific">Actinomortierella ambigua</name>
    <dbReference type="NCBI Taxonomy" id="1343610"/>
    <lineage>
        <taxon>Eukaryota</taxon>
        <taxon>Fungi</taxon>
        <taxon>Fungi incertae sedis</taxon>
        <taxon>Mucoromycota</taxon>
        <taxon>Mortierellomycotina</taxon>
        <taxon>Mortierellomycetes</taxon>
        <taxon>Mortierellales</taxon>
        <taxon>Mortierellaceae</taxon>
        <taxon>Actinomortierella</taxon>
    </lineage>
</organism>
<evidence type="ECO:0000259" key="8">
    <source>
        <dbReference type="Pfam" id="PF01431"/>
    </source>
</evidence>
<evidence type="ECO:0000256" key="4">
    <source>
        <dbReference type="ARBA" id="ARBA00022801"/>
    </source>
</evidence>
<evidence type="ECO:0000256" key="3">
    <source>
        <dbReference type="ARBA" id="ARBA00022723"/>
    </source>
</evidence>